<dbReference type="Pfam" id="PF00127">
    <property type="entry name" value="Copper-bind"/>
    <property type="match status" value="1"/>
</dbReference>
<dbReference type="GO" id="GO:0016020">
    <property type="term" value="C:membrane"/>
    <property type="evidence" value="ECO:0007669"/>
    <property type="project" value="UniProtKB-SubCell"/>
</dbReference>
<dbReference type="PROSITE" id="PS00196">
    <property type="entry name" value="COPPER_BLUE"/>
    <property type="match status" value="1"/>
</dbReference>
<dbReference type="AlphaFoldDB" id="A0A1Y6BS19"/>
<evidence type="ECO:0000256" key="3">
    <source>
        <dbReference type="ARBA" id="ARBA00022723"/>
    </source>
</evidence>
<proteinExistence type="predicted"/>
<feature type="binding site" evidence="7">
    <location>
        <position position="133"/>
    </location>
    <ligand>
        <name>Cu cation</name>
        <dbReference type="ChEBI" id="CHEBI:23378"/>
    </ligand>
</feature>
<evidence type="ECO:0000256" key="4">
    <source>
        <dbReference type="ARBA" id="ARBA00022982"/>
    </source>
</evidence>
<dbReference type="STRING" id="560819.SAMN05428998_1094"/>
<evidence type="ECO:0000313" key="9">
    <source>
        <dbReference type="EMBL" id="SMF26376.1"/>
    </source>
</evidence>
<reference evidence="9 10" key="1">
    <citation type="submission" date="2017-04" db="EMBL/GenBank/DDBJ databases">
        <authorList>
            <person name="Afonso C.L."/>
            <person name="Miller P.J."/>
            <person name="Scott M.A."/>
            <person name="Spackman E."/>
            <person name="Goraichik I."/>
            <person name="Dimitrov K.M."/>
            <person name="Suarez D.L."/>
            <person name="Swayne D.E."/>
        </authorList>
    </citation>
    <scope>NUCLEOTIDE SEQUENCE [LARGE SCALE GENOMIC DNA]</scope>
    <source>
        <strain evidence="9 10">USBA 355</strain>
    </source>
</reference>
<gene>
    <name evidence="9" type="ORF">SAMN05428998_1094</name>
</gene>
<dbReference type="Proteomes" id="UP000192917">
    <property type="component" value="Unassembled WGS sequence"/>
</dbReference>
<evidence type="ECO:0000256" key="5">
    <source>
        <dbReference type="ARBA" id="ARBA00023008"/>
    </source>
</evidence>
<dbReference type="PANTHER" id="PTHR34192:SF10">
    <property type="entry name" value="PLASTOCYANIN MAJOR ISOFORM, CHLOROPLASTIC-RELATED"/>
    <property type="match status" value="1"/>
</dbReference>
<feature type="binding site" evidence="7">
    <location>
        <position position="125"/>
    </location>
    <ligand>
        <name>Cu cation</name>
        <dbReference type="ChEBI" id="CHEBI:23378"/>
    </ligand>
</feature>
<evidence type="ECO:0000256" key="1">
    <source>
        <dbReference type="ARBA" id="ARBA00004370"/>
    </source>
</evidence>
<evidence type="ECO:0000259" key="8">
    <source>
        <dbReference type="Pfam" id="PF00127"/>
    </source>
</evidence>
<keyword evidence="5 7" id="KW-0186">Copper</keyword>
<dbReference type="InterPro" id="IPR000923">
    <property type="entry name" value="BlueCu_1"/>
</dbReference>
<dbReference type="PRINTS" id="PR00157">
    <property type="entry name" value="PLASTOCYANIN"/>
</dbReference>
<comment type="cofactor">
    <cofactor evidence="7">
        <name>Cu(2+)</name>
        <dbReference type="ChEBI" id="CHEBI:29036"/>
    </cofactor>
    <text evidence="7">The crystal structure with reduced Cu(1+) has also been determined.</text>
</comment>
<dbReference type="InterPro" id="IPR028871">
    <property type="entry name" value="BlueCu_1_BS"/>
</dbReference>
<dbReference type="GO" id="GO:0005507">
    <property type="term" value="F:copper ion binding"/>
    <property type="evidence" value="ECO:0007669"/>
    <property type="project" value="InterPro"/>
</dbReference>
<keyword evidence="4" id="KW-0249">Electron transport</keyword>
<keyword evidence="6" id="KW-0472">Membrane</keyword>
<accession>A0A1Y6BS19</accession>
<sequence>MKPIESAPFAAPLLNWSLAVAIIAGLGGLCLAPVPARAAGPGVVVKLTDELKFAPASVTVKVGDAVEWRNDSVLVHTVTDDPQKAAKAADSALPEGARPFGSGNLKPGATYKRTFTVPGTYRYFCIPHEAAGMVATVQVTK</sequence>
<feature type="domain" description="Blue (type 1) copper" evidence="8">
    <location>
        <begin position="49"/>
        <end position="139"/>
    </location>
</feature>
<dbReference type="RefSeq" id="WP_085123074.1">
    <property type="nucleotide sequence ID" value="NZ_FWZX01000009.1"/>
</dbReference>
<dbReference type="Gene3D" id="2.60.40.420">
    <property type="entry name" value="Cupredoxins - blue copper proteins"/>
    <property type="match status" value="1"/>
</dbReference>
<comment type="subcellular location">
    <subcellularLocation>
        <location evidence="1">Membrane</location>
    </subcellularLocation>
</comment>
<evidence type="ECO:0000313" key="10">
    <source>
        <dbReference type="Proteomes" id="UP000192917"/>
    </source>
</evidence>
<protein>
    <submittedName>
        <fullName evidence="9">Plastocyanin</fullName>
    </submittedName>
</protein>
<organism evidence="9 10">
    <name type="scientific">Tistlia consotensis USBA 355</name>
    <dbReference type="NCBI Taxonomy" id="560819"/>
    <lineage>
        <taxon>Bacteria</taxon>
        <taxon>Pseudomonadati</taxon>
        <taxon>Pseudomonadota</taxon>
        <taxon>Alphaproteobacteria</taxon>
        <taxon>Rhodospirillales</taxon>
        <taxon>Rhodovibrionaceae</taxon>
        <taxon>Tistlia</taxon>
    </lineage>
</organism>
<keyword evidence="2" id="KW-0813">Transport</keyword>
<keyword evidence="3 7" id="KW-0479">Metal-binding</keyword>
<evidence type="ECO:0000256" key="7">
    <source>
        <dbReference type="PIRSR" id="PIRSR602387-1"/>
    </source>
</evidence>
<keyword evidence="10" id="KW-1185">Reference proteome</keyword>
<dbReference type="EMBL" id="FWZX01000009">
    <property type="protein sequence ID" value="SMF26376.1"/>
    <property type="molecule type" value="Genomic_DNA"/>
</dbReference>
<dbReference type="GO" id="GO:0009055">
    <property type="term" value="F:electron transfer activity"/>
    <property type="evidence" value="ECO:0007669"/>
    <property type="project" value="InterPro"/>
</dbReference>
<evidence type="ECO:0000256" key="2">
    <source>
        <dbReference type="ARBA" id="ARBA00022448"/>
    </source>
</evidence>
<feature type="binding site" evidence="7">
    <location>
        <position position="128"/>
    </location>
    <ligand>
        <name>Cu cation</name>
        <dbReference type="ChEBI" id="CHEBI:23378"/>
    </ligand>
</feature>
<dbReference type="InterPro" id="IPR008972">
    <property type="entry name" value="Cupredoxin"/>
</dbReference>
<feature type="binding site" evidence="7">
    <location>
        <position position="76"/>
    </location>
    <ligand>
        <name>Cu cation</name>
        <dbReference type="ChEBI" id="CHEBI:23378"/>
    </ligand>
</feature>
<evidence type="ECO:0000256" key="6">
    <source>
        <dbReference type="ARBA" id="ARBA00023136"/>
    </source>
</evidence>
<name>A0A1Y6BS19_9PROT</name>
<dbReference type="PANTHER" id="PTHR34192">
    <property type="entry name" value="PLASTOCYANIN MAJOR ISOFORM, CHLOROPLASTIC-RELATED"/>
    <property type="match status" value="1"/>
</dbReference>
<dbReference type="SUPFAM" id="SSF49503">
    <property type="entry name" value="Cupredoxins"/>
    <property type="match status" value="1"/>
</dbReference>
<dbReference type="InterPro" id="IPR002387">
    <property type="entry name" value="Plastocyanin"/>
</dbReference>